<dbReference type="Gene3D" id="3.30.720.110">
    <property type="match status" value="1"/>
</dbReference>
<evidence type="ECO:0000313" key="3">
    <source>
        <dbReference type="Proteomes" id="UP001597295"/>
    </source>
</evidence>
<sequence>MIQPRVAFIILFVSDVARSVAFYRDLLGREPVEESRTFAMMPLDGEQMLGLWLKTELGDVPPAGASEIAFIEGDVDGVARDWSGKGVTILQQPTDMDFGRTFLAADPDGHRLRVFLPGA</sequence>
<organism evidence="2 3">
    <name type="scientific">Lacibacterium aquatile</name>
    <dbReference type="NCBI Taxonomy" id="1168082"/>
    <lineage>
        <taxon>Bacteria</taxon>
        <taxon>Pseudomonadati</taxon>
        <taxon>Pseudomonadota</taxon>
        <taxon>Alphaproteobacteria</taxon>
        <taxon>Rhodospirillales</taxon>
        <taxon>Rhodospirillaceae</taxon>
    </lineage>
</organism>
<reference evidence="3" key="1">
    <citation type="journal article" date="2019" name="Int. J. Syst. Evol. Microbiol.">
        <title>The Global Catalogue of Microorganisms (GCM) 10K type strain sequencing project: providing services to taxonomists for standard genome sequencing and annotation.</title>
        <authorList>
            <consortium name="The Broad Institute Genomics Platform"/>
            <consortium name="The Broad Institute Genome Sequencing Center for Infectious Disease"/>
            <person name="Wu L."/>
            <person name="Ma J."/>
        </authorList>
    </citation>
    <scope>NUCLEOTIDE SEQUENCE [LARGE SCALE GENOMIC DNA]</scope>
    <source>
        <strain evidence="3">CGMCC 1.19062</strain>
    </source>
</reference>
<keyword evidence="3" id="KW-1185">Reference proteome</keyword>
<feature type="domain" description="VOC" evidence="1">
    <location>
        <begin position="5"/>
        <end position="117"/>
    </location>
</feature>
<dbReference type="Pfam" id="PF00903">
    <property type="entry name" value="Glyoxalase"/>
    <property type="match status" value="1"/>
</dbReference>
<dbReference type="SUPFAM" id="SSF54593">
    <property type="entry name" value="Glyoxalase/Bleomycin resistance protein/Dihydroxybiphenyl dioxygenase"/>
    <property type="match status" value="1"/>
</dbReference>
<gene>
    <name evidence="2" type="ORF">ACFSM5_18575</name>
</gene>
<dbReference type="PANTHER" id="PTHR36503">
    <property type="entry name" value="BLR2520 PROTEIN"/>
    <property type="match status" value="1"/>
</dbReference>
<evidence type="ECO:0000259" key="1">
    <source>
        <dbReference type="PROSITE" id="PS51819"/>
    </source>
</evidence>
<dbReference type="Proteomes" id="UP001597295">
    <property type="component" value="Unassembled WGS sequence"/>
</dbReference>
<dbReference type="EMBL" id="JBHUIP010000014">
    <property type="protein sequence ID" value="MFD2264918.1"/>
    <property type="molecule type" value="Genomic_DNA"/>
</dbReference>
<name>A0ABW5DW19_9PROT</name>
<accession>A0ABW5DW19</accession>
<dbReference type="InterPro" id="IPR004360">
    <property type="entry name" value="Glyas_Fos-R_dOase_dom"/>
</dbReference>
<protein>
    <submittedName>
        <fullName evidence="2">VOC family protein</fullName>
    </submittedName>
</protein>
<dbReference type="InterPro" id="IPR037523">
    <property type="entry name" value="VOC_core"/>
</dbReference>
<proteinExistence type="predicted"/>
<dbReference type="PANTHER" id="PTHR36503:SF1">
    <property type="entry name" value="BLR2520 PROTEIN"/>
    <property type="match status" value="1"/>
</dbReference>
<comment type="caution">
    <text evidence="2">The sequence shown here is derived from an EMBL/GenBank/DDBJ whole genome shotgun (WGS) entry which is preliminary data.</text>
</comment>
<dbReference type="InterPro" id="IPR029068">
    <property type="entry name" value="Glyas_Bleomycin-R_OHBP_Dase"/>
</dbReference>
<dbReference type="Gene3D" id="3.30.720.120">
    <property type="match status" value="1"/>
</dbReference>
<dbReference type="RefSeq" id="WP_379878061.1">
    <property type="nucleotide sequence ID" value="NZ_JBHUIP010000014.1"/>
</dbReference>
<dbReference type="PIRSF" id="PIRSF039020">
    <property type="entry name" value="EhpR"/>
    <property type="match status" value="1"/>
</dbReference>
<dbReference type="InterPro" id="IPR026275">
    <property type="entry name" value="Glyoxalase/dOase/EhpR"/>
</dbReference>
<dbReference type="PROSITE" id="PS51819">
    <property type="entry name" value="VOC"/>
    <property type="match status" value="1"/>
</dbReference>
<evidence type="ECO:0000313" key="2">
    <source>
        <dbReference type="EMBL" id="MFD2264918.1"/>
    </source>
</evidence>